<evidence type="ECO:0000313" key="1">
    <source>
        <dbReference type="EMBL" id="KIM21085.1"/>
    </source>
</evidence>
<reference evidence="1 2" key="1">
    <citation type="submission" date="2014-04" db="EMBL/GenBank/DDBJ databases">
        <authorList>
            <consortium name="DOE Joint Genome Institute"/>
            <person name="Kuo A."/>
            <person name="Zuccaro A."/>
            <person name="Kohler A."/>
            <person name="Nagy L.G."/>
            <person name="Floudas D."/>
            <person name="Copeland A."/>
            <person name="Barry K.W."/>
            <person name="Cichocki N."/>
            <person name="Veneault-Fourrey C."/>
            <person name="LaButti K."/>
            <person name="Lindquist E.A."/>
            <person name="Lipzen A."/>
            <person name="Lundell T."/>
            <person name="Morin E."/>
            <person name="Murat C."/>
            <person name="Sun H."/>
            <person name="Tunlid A."/>
            <person name="Henrissat B."/>
            <person name="Grigoriev I.V."/>
            <person name="Hibbett D.S."/>
            <person name="Martin F."/>
            <person name="Nordberg H.P."/>
            <person name="Cantor M.N."/>
            <person name="Hua S.X."/>
        </authorList>
    </citation>
    <scope>NUCLEOTIDE SEQUENCE [LARGE SCALE GENOMIC DNA]</scope>
    <source>
        <strain evidence="1 2">MAFF 305830</strain>
    </source>
</reference>
<dbReference type="EMBL" id="KN824394">
    <property type="protein sequence ID" value="KIM21085.1"/>
    <property type="molecule type" value="Genomic_DNA"/>
</dbReference>
<proteinExistence type="predicted"/>
<dbReference type="AlphaFoldDB" id="A0A0C3A8W7"/>
<protein>
    <submittedName>
        <fullName evidence="1">Uncharacterized protein</fullName>
    </submittedName>
</protein>
<keyword evidence="2" id="KW-1185">Reference proteome</keyword>
<sequence length="235" mass="26239">MVLFAFGRDADSWLIGNPLFTALNEEGYCHLAEILIDEQDDVVLFRVADLVRRLDISVPSLRPSQYRSEYIFFRRIPSEVVVGCQVLPRVHTEERVGEERNSLAGSAKESAYKWPDAREASTKHWIHQISSGHEDVEAHAPDNEGDNGAMKEWVDTGYPANKICNPHRAIWRKKAGWLSEAVIRDGERGDACGVNGGDKEHKDCNSRVEYQPTAFGGVSGLAKCLREADERGAGM</sequence>
<evidence type="ECO:0000313" key="2">
    <source>
        <dbReference type="Proteomes" id="UP000054097"/>
    </source>
</evidence>
<accession>A0A0C3A8W7</accession>
<name>A0A0C3A8W7_SERVB</name>
<reference evidence="2" key="2">
    <citation type="submission" date="2015-01" db="EMBL/GenBank/DDBJ databases">
        <title>Evolutionary Origins and Diversification of the Mycorrhizal Mutualists.</title>
        <authorList>
            <consortium name="DOE Joint Genome Institute"/>
            <consortium name="Mycorrhizal Genomics Consortium"/>
            <person name="Kohler A."/>
            <person name="Kuo A."/>
            <person name="Nagy L.G."/>
            <person name="Floudas D."/>
            <person name="Copeland A."/>
            <person name="Barry K.W."/>
            <person name="Cichocki N."/>
            <person name="Veneault-Fourrey C."/>
            <person name="LaButti K."/>
            <person name="Lindquist E.A."/>
            <person name="Lipzen A."/>
            <person name="Lundell T."/>
            <person name="Morin E."/>
            <person name="Murat C."/>
            <person name="Riley R."/>
            <person name="Ohm R."/>
            <person name="Sun H."/>
            <person name="Tunlid A."/>
            <person name="Henrissat B."/>
            <person name="Grigoriev I.V."/>
            <person name="Hibbett D.S."/>
            <person name="Martin F."/>
        </authorList>
    </citation>
    <scope>NUCLEOTIDE SEQUENCE [LARGE SCALE GENOMIC DNA]</scope>
    <source>
        <strain evidence="2">MAFF 305830</strain>
    </source>
</reference>
<dbReference type="Proteomes" id="UP000054097">
    <property type="component" value="Unassembled WGS sequence"/>
</dbReference>
<dbReference type="HOGENOM" id="CLU_1180834_0_0_1"/>
<dbReference type="OrthoDB" id="88561at2759"/>
<gene>
    <name evidence="1" type="ORF">M408DRAFT_12768</name>
</gene>
<organism evidence="1 2">
    <name type="scientific">Serendipita vermifera MAFF 305830</name>
    <dbReference type="NCBI Taxonomy" id="933852"/>
    <lineage>
        <taxon>Eukaryota</taxon>
        <taxon>Fungi</taxon>
        <taxon>Dikarya</taxon>
        <taxon>Basidiomycota</taxon>
        <taxon>Agaricomycotina</taxon>
        <taxon>Agaricomycetes</taxon>
        <taxon>Sebacinales</taxon>
        <taxon>Serendipitaceae</taxon>
        <taxon>Serendipita</taxon>
    </lineage>
</organism>